<keyword evidence="3" id="KW-1185">Reference proteome</keyword>
<protein>
    <recommendedName>
        <fullName evidence="4">DUF4190 domain-containing protein</fullName>
    </recommendedName>
</protein>
<organism evidence="2 3">
    <name type="scientific">Poriferisphaera corsica</name>
    <dbReference type="NCBI Taxonomy" id="2528020"/>
    <lineage>
        <taxon>Bacteria</taxon>
        <taxon>Pseudomonadati</taxon>
        <taxon>Planctomycetota</taxon>
        <taxon>Phycisphaerae</taxon>
        <taxon>Phycisphaerales</taxon>
        <taxon>Phycisphaeraceae</taxon>
        <taxon>Poriferisphaera</taxon>
    </lineage>
</organism>
<feature type="transmembrane region" description="Helical" evidence="1">
    <location>
        <begin position="118"/>
        <end position="147"/>
    </location>
</feature>
<keyword evidence="1" id="KW-0812">Transmembrane</keyword>
<evidence type="ECO:0000313" key="3">
    <source>
        <dbReference type="Proteomes" id="UP000317369"/>
    </source>
</evidence>
<keyword evidence="1" id="KW-1133">Transmembrane helix</keyword>
<feature type="transmembrane region" description="Helical" evidence="1">
    <location>
        <begin position="64"/>
        <end position="97"/>
    </location>
</feature>
<reference evidence="2 3" key="1">
    <citation type="submission" date="2019-02" db="EMBL/GenBank/DDBJ databases">
        <title>Deep-cultivation of Planctomycetes and their phenomic and genomic characterization uncovers novel biology.</title>
        <authorList>
            <person name="Wiegand S."/>
            <person name="Jogler M."/>
            <person name="Boedeker C."/>
            <person name="Pinto D."/>
            <person name="Vollmers J."/>
            <person name="Rivas-Marin E."/>
            <person name="Kohn T."/>
            <person name="Peeters S.H."/>
            <person name="Heuer A."/>
            <person name="Rast P."/>
            <person name="Oberbeckmann S."/>
            <person name="Bunk B."/>
            <person name="Jeske O."/>
            <person name="Meyerdierks A."/>
            <person name="Storesund J.E."/>
            <person name="Kallscheuer N."/>
            <person name="Luecker S."/>
            <person name="Lage O.M."/>
            <person name="Pohl T."/>
            <person name="Merkel B.J."/>
            <person name="Hornburger P."/>
            <person name="Mueller R.-W."/>
            <person name="Bruemmer F."/>
            <person name="Labrenz M."/>
            <person name="Spormann A.M."/>
            <person name="Op den Camp H."/>
            <person name="Overmann J."/>
            <person name="Amann R."/>
            <person name="Jetten M.S.M."/>
            <person name="Mascher T."/>
            <person name="Medema M.H."/>
            <person name="Devos D.P."/>
            <person name="Kaster A.-K."/>
            <person name="Ovreas L."/>
            <person name="Rohde M."/>
            <person name="Galperin M.Y."/>
            <person name="Jogler C."/>
        </authorList>
    </citation>
    <scope>NUCLEOTIDE SEQUENCE [LARGE SCALE GENOMIC DNA]</scope>
    <source>
        <strain evidence="2 3">KS4</strain>
    </source>
</reference>
<dbReference type="KEGG" id="pcor:KS4_25640"/>
<dbReference type="RefSeq" id="WP_145078386.1">
    <property type="nucleotide sequence ID" value="NZ_CP036425.1"/>
</dbReference>
<dbReference type="AlphaFoldDB" id="A0A517YW84"/>
<evidence type="ECO:0008006" key="4">
    <source>
        <dbReference type="Google" id="ProtNLM"/>
    </source>
</evidence>
<dbReference type="EMBL" id="CP036425">
    <property type="protein sequence ID" value="QDU34494.1"/>
    <property type="molecule type" value="Genomic_DNA"/>
</dbReference>
<accession>A0A517YW84</accession>
<evidence type="ECO:0000313" key="2">
    <source>
        <dbReference type="EMBL" id="QDU34494.1"/>
    </source>
</evidence>
<sequence length="150" mass="15615">MHDHTEEPIENDSNNTSPVTPTCIKCIQCGYDLTGVAIGGQCPECGASVNISFQVSQNTTSGYAIASLILGIASIAGCMFYGIPSVICGPLAIIYAGKAKDQILRGERIPASMNMANAGKICGIIGLCIGLLGLLAFIAFIIIQVVFVTM</sequence>
<name>A0A517YW84_9BACT</name>
<evidence type="ECO:0000256" key="1">
    <source>
        <dbReference type="SAM" id="Phobius"/>
    </source>
</evidence>
<gene>
    <name evidence="2" type="ORF">KS4_25640</name>
</gene>
<keyword evidence="1" id="KW-0472">Membrane</keyword>
<proteinExistence type="predicted"/>
<dbReference type="Proteomes" id="UP000317369">
    <property type="component" value="Chromosome"/>
</dbReference>